<dbReference type="OrthoDB" id="6242626at2759"/>
<evidence type="ECO:0000313" key="4">
    <source>
        <dbReference type="WBParaSite" id="HNAJ_0000830701-mRNA-1"/>
    </source>
</evidence>
<name>A0A0R3TLZ5_RODNA</name>
<feature type="compositionally biased region" description="Low complexity" evidence="1">
    <location>
        <begin position="122"/>
        <end position="132"/>
    </location>
</feature>
<dbReference type="Proteomes" id="UP000278807">
    <property type="component" value="Unassembled WGS sequence"/>
</dbReference>
<proteinExistence type="predicted"/>
<reference evidence="4" key="1">
    <citation type="submission" date="2017-02" db="UniProtKB">
        <authorList>
            <consortium name="WormBaseParasite"/>
        </authorList>
    </citation>
    <scope>IDENTIFICATION</scope>
</reference>
<organism evidence="4">
    <name type="scientific">Rodentolepis nana</name>
    <name type="common">Dwarf tapeworm</name>
    <name type="synonym">Hymenolepis nana</name>
    <dbReference type="NCBI Taxonomy" id="102285"/>
    <lineage>
        <taxon>Eukaryota</taxon>
        <taxon>Metazoa</taxon>
        <taxon>Spiralia</taxon>
        <taxon>Lophotrochozoa</taxon>
        <taxon>Platyhelminthes</taxon>
        <taxon>Cestoda</taxon>
        <taxon>Eucestoda</taxon>
        <taxon>Cyclophyllidea</taxon>
        <taxon>Hymenolepididae</taxon>
        <taxon>Rodentolepis</taxon>
    </lineage>
</organism>
<dbReference type="WBParaSite" id="HNAJ_0000830701-mRNA-1">
    <property type="protein sequence ID" value="HNAJ_0000830701-mRNA-1"/>
    <property type="gene ID" value="HNAJ_0000830701"/>
</dbReference>
<gene>
    <name evidence="2" type="ORF">HNAJ_LOCUS8303</name>
</gene>
<reference evidence="2 3" key="2">
    <citation type="submission" date="2018-11" db="EMBL/GenBank/DDBJ databases">
        <authorList>
            <consortium name="Pathogen Informatics"/>
        </authorList>
    </citation>
    <scope>NUCLEOTIDE SEQUENCE [LARGE SCALE GENOMIC DNA]</scope>
</reference>
<feature type="region of interest" description="Disordered" evidence="1">
    <location>
        <begin position="89"/>
        <end position="141"/>
    </location>
</feature>
<dbReference type="AlphaFoldDB" id="A0A0R3TLZ5"/>
<evidence type="ECO:0000256" key="1">
    <source>
        <dbReference type="SAM" id="MobiDB-lite"/>
    </source>
</evidence>
<protein>
    <submittedName>
        <fullName evidence="4">LEM domain-containing protein</fullName>
    </submittedName>
</protein>
<evidence type="ECO:0000313" key="3">
    <source>
        <dbReference type="Proteomes" id="UP000278807"/>
    </source>
</evidence>
<feature type="compositionally biased region" description="Basic and acidic residues" evidence="1">
    <location>
        <begin position="101"/>
        <end position="117"/>
    </location>
</feature>
<dbReference type="EMBL" id="UZAE01012255">
    <property type="protein sequence ID" value="VDO04212.1"/>
    <property type="molecule type" value="Genomic_DNA"/>
</dbReference>
<keyword evidence="3" id="KW-1185">Reference proteome</keyword>
<evidence type="ECO:0000313" key="2">
    <source>
        <dbReference type="EMBL" id="VDO04212.1"/>
    </source>
</evidence>
<accession>A0A0R3TLZ5</accession>
<sequence>MVEKLPTVGSDRDSLIKAYIKYIQPLPCRDDQSTNKSLSAQELSNRLQVQACQSTGAAVHRSRLNSSLNISKKPKECDLDSLIIFHNPNWPTSGEATVESKINENGKRPIPHSEPHSPKIPPSSSSLSQSPLKRPKINRNFEGLEKFLRKNKFS</sequence>